<dbReference type="GO" id="GO:0102208">
    <property type="term" value="F:2-polyprenyl-6-hydroxyphenol methylase activity"/>
    <property type="evidence" value="ECO:0007669"/>
    <property type="project" value="UniProtKB-EC"/>
</dbReference>
<comment type="similarity">
    <text evidence="5">Belongs to the methyltransferase superfamily. UbiG/COQ3 family.</text>
</comment>
<dbReference type="PATRIC" id="fig|1590043.3.peg.149"/>
<dbReference type="NCBIfam" id="TIGR01983">
    <property type="entry name" value="UbiG"/>
    <property type="match status" value="1"/>
</dbReference>
<evidence type="ECO:0000313" key="8">
    <source>
        <dbReference type="Proteomes" id="UP000051497"/>
    </source>
</evidence>
<dbReference type="GO" id="GO:0032259">
    <property type="term" value="P:methylation"/>
    <property type="evidence" value="ECO:0007669"/>
    <property type="project" value="UniProtKB-KW"/>
</dbReference>
<comment type="pathway">
    <text evidence="5">Cofactor biosynthesis; ubiquinone biosynthesis.</text>
</comment>
<dbReference type="HAMAP" id="MF_00472">
    <property type="entry name" value="UbiG"/>
    <property type="match status" value="1"/>
</dbReference>
<dbReference type="UniPathway" id="UPA00232"/>
<proteinExistence type="inferred from homology"/>
<reference evidence="7" key="2">
    <citation type="journal article" date="2016" name="Genome Announc.">
        <title>Draft Genome Sequences of Two Novel Amoeba-Resistant Intranuclear Bacteria, 'Candidatus Berkiella cookevillensis' and 'Candidatus Berkiella aquae'.</title>
        <authorList>
            <person name="Mehari Y.T."/>
            <person name="Arivett B.A."/>
            <person name="Farone A.L."/>
            <person name="Gunderson J.H."/>
            <person name="Farone M.B."/>
        </authorList>
    </citation>
    <scope>NUCLEOTIDE SEQUENCE</scope>
    <source>
        <strain evidence="7">HT99</strain>
    </source>
</reference>
<dbReference type="InterPro" id="IPR029063">
    <property type="entry name" value="SAM-dependent_MTases_sf"/>
</dbReference>
<evidence type="ECO:0000256" key="1">
    <source>
        <dbReference type="ARBA" id="ARBA00022603"/>
    </source>
</evidence>
<feature type="binding site" evidence="5">
    <location>
        <position position="119"/>
    </location>
    <ligand>
        <name>S-adenosyl-L-methionine</name>
        <dbReference type="ChEBI" id="CHEBI:59789"/>
    </ligand>
</feature>
<evidence type="ECO:0000256" key="2">
    <source>
        <dbReference type="ARBA" id="ARBA00022679"/>
    </source>
</evidence>
<keyword evidence="8" id="KW-1185">Reference proteome</keyword>
<dbReference type="CDD" id="cd02440">
    <property type="entry name" value="AdoMet_MTases"/>
    <property type="match status" value="1"/>
</dbReference>
<evidence type="ECO:0000313" key="7">
    <source>
        <dbReference type="EMBL" id="MCS5712027.1"/>
    </source>
</evidence>
<evidence type="ECO:0000256" key="5">
    <source>
        <dbReference type="HAMAP-Rule" id="MF_00472"/>
    </source>
</evidence>
<dbReference type="STRING" id="295108.HT99x_00146"/>
<evidence type="ECO:0000256" key="4">
    <source>
        <dbReference type="ARBA" id="ARBA00022691"/>
    </source>
</evidence>
<dbReference type="RefSeq" id="WP_075064804.1">
    <property type="nucleotide sequence ID" value="NZ_LKAJ02000001.1"/>
</dbReference>
<dbReference type="EC" id="2.1.1.64" evidence="5"/>
<reference evidence="7" key="3">
    <citation type="submission" date="2021-06" db="EMBL/GenBank/DDBJ databases">
        <title>Genomic Description and Analysis of Intracellular Bacteria, Candidatus Berkiella cookevillensis and Candidatus Berkiella aquae.</title>
        <authorList>
            <person name="Kidane D.T."/>
            <person name="Mehari Y.T."/>
            <person name="Rice F.C."/>
            <person name="Arivett B.A."/>
            <person name="Farone A.L."/>
            <person name="Berk S.G."/>
            <person name="Farone M.B."/>
        </authorList>
    </citation>
    <scope>NUCLEOTIDE SEQUENCE</scope>
    <source>
        <strain evidence="7">HT99</strain>
    </source>
</reference>
<keyword evidence="6" id="KW-0830">Ubiquinone</keyword>
<keyword evidence="3 5" id="KW-0831">Ubiquinone biosynthesis</keyword>
<evidence type="ECO:0000313" key="6">
    <source>
        <dbReference type="EMBL" id="KRG22608.1"/>
    </source>
</evidence>
<dbReference type="InterPro" id="IPR010233">
    <property type="entry name" value="UbiG_MeTrfase"/>
</dbReference>
<reference evidence="6" key="1">
    <citation type="submission" date="2015-09" db="EMBL/GenBank/DDBJ databases">
        <title>Draft Genome Sequences of Two Novel Amoeba-resistant Intranuclear Bacteria, Candidatus Berkiella cookevillensis and Candidatus Berkiella aquae.</title>
        <authorList>
            <person name="Mehari Y.T."/>
            <person name="Arivett B.A."/>
            <person name="Farone A.L."/>
            <person name="Gunderson J.H."/>
            <person name="Farone M.B."/>
        </authorList>
    </citation>
    <scope>NUCLEOTIDE SEQUENCE [LARGE SCALE GENOMIC DNA]</scope>
    <source>
        <strain evidence="6">HT99</strain>
    </source>
</reference>
<dbReference type="EMBL" id="LKAJ01000001">
    <property type="protein sequence ID" value="KRG22608.1"/>
    <property type="molecule type" value="Genomic_DNA"/>
</dbReference>
<dbReference type="SUPFAM" id="SSF53335">
    <property type="entry name" value="S-adenosyl-L-methionine-dependent methyltransferases"/>
    <property type="match status" value="1"/>
</dbReference>
<dbReference type="EC" id="2.1.1.222" evidence="5"/>
<accession>A0A0Q9YPH0</accession>
<dbReference type="PANTHER" id="PTHR43464">
    <property type="entry name" value="METHYLTRANSFERASE"/>
    <property type="match status" value="1"/>
</dbReference>
<feature type="binding site" evidence="5">
    <location>
        <position position="54"/>
    </location>
    <ligand>
        <name>S-adenosyl-L-methionine</name>
        <dbReference type="ChEBI" id="CHEBI:59789"/>
    </ligand>
</feature>
<dbReference type="OrthoDB" id="9801538at2"/>
<dbReference type="Pfam" id="PF13489">
    <property type="entry name" value="Methyltransf_23"/>
    <property type="match status" value="1"/>
</dbReference>
<comment type="caution">
    <text evidence="6">The sequence shown here is derived from an EMBL/GenBank/DDBJ whole genome shotgun (WGS) entry which is preliminary data.</text>
</comment>
<keyword evidence="2 5" id="KW-0808">Transferase</keyword>
<dbReference type="GO" id="GO:0010420">
    <property type="term" value="F:polyprenyldihydroxybenzoate methyltransferase activity"/>
    <property type="evidence" value="ECO:0007669"/>
    <property type="project" value="InterPro"/>
</dbReference>
<dbReference type="EMBL" id="LKAJ02000001">
    <property type="protein sequence ID" value="MCS5712027.1"/>
    <property type="molecule type" value="Genomic_DNA"/>
</dbReference>
<feature type="binding site" evidence="5">
    <location>
        <position position="75"/>
    </location>
    <ligand>
        <name>S-adenosyl-L-methionine</name>
        <dbReference type="ChEBI" id="CHEBI:59789"/>
    </ligand>
</feature>
<name>A0A0Q9YPH0_9GAMM</name>
<dbReference type="Proteomes" id="UP000051497">
    <property type="component" value="Unassembled WGS sequence"/>
</dbReference>
<dbReference type="Gene3D" id="3.40.50.150">
    <property type="entry name" value="Vaccinia Virus protein VP39"/>
    <property type="match status" value="1"/>
</dbReference>
<dbReference type="AlphaFoldDB" id="A0A0Q9YPH0"/>
<gene>
    <name evidence="5 6" type="primary">ubiG</name>
    <name evidence="6" type="ORF">HT99x_00146</name>
    <name evidence="7" type="ORF">HT99x_011340</name>
</gene>
<dbReference type="PANTHER" id="PTHR43464:SF19">
    <property type="entry name" value="UBIQUINONE BIOSYNTHESIS O-METHYLTRANSFERASE, MITOCHONDRIAL"/>
    <property type="match status" value="1"/>
</dbReference>
<keyword evidence="1 5" id="KW-0489">Methyltransferase</keyword>
<dbReference type="GO" id="GO:0061542">
    <property type="term" value="F:3-demethylubiquinol 3-O-methyltransferase activity"/>
    <property type="evidence" value="ECO:0007669"/>
    <property type="project" value="UniProtKB-UniRule"/>
</dbReference>
<feature type="binding site" evidence="5">
    <location>
        <position position="35"/>
    </location>
    <ligand>
        <name>S-adenosyl-L-methionine</name>
        <dbReference type="ChEBI" id="CHEBI:59789"/>
    </ligand>
</feature>
<keyword evidence="4 5" id="KW-0949">S-adenosyl-L-methionine</keyword>
<comment type="function">
    <text evidence="5">O-methyltransferase that catalyzes the 2 O-methylation steps in the ubiquinone biosynthetic pathway.</text>
</comment>
<comment type="catalytic activity">
    <reaction evidence="5">
        <text>a 3-demethylubiquinol + S-adenosyl-L-methionine = a ubiquinol + S-adenosyl-L-homocysteine + H(+)</text>
        <dbReference type="Rhea" id="RHEA:44380"/>
        <dbReference type="Rhea" id="RHEA-COMP:9566"/>
        <dbReference type="Rhea" id="RHEA-COMP:10914"/>
        <dbReference type="ChEBI" id="CHEBI:15378"/>
        <dbReference type="ChEBI" id="CHEBI:17976"/>
        <dbReference type="ChEBI" id="CHEBI:57856"/>
        <dbReference type="ChEBI" id="CHEBI:59789"/>
        <dbReference type="ChEBI" id="CHEBI:84422"/>
        <dbReference type="EC" id="2.1.1.64"/>
    </reaction>
</comment>
<organism evidence="6">
    <name type="scientific">Candidatus Berkiella aquae</name>
    <dbReference type="NCBI Taxonomy" id="295108"/>
    <lineage>
        <taxon>Bacteria</taxon>
        <taxon>Pseudomonadati</taxon>
        <taxon>Pseudomonadota</taxon>
        <taxon>Gammaproteobacteria</taxon>
        <taxon>Candidatus Berkiellales</taxon>
        <taxon>Candidatus Berkiellaceae</taxon>
        <taxon>Candidatus Berkiella</taxon>
    </lineage>
</organism>
<evidence type="ECO:0000256" key="3">
    <source>
        <dbReference type="ARBA" id="ARBA00022688"/>
    </source>
</evidence>
<comment type="catalytic activity">
    <reaction evidence="5">
        <text>a 3-(all-trans-polyprenyl)benzene-1,2-diol + S-adenosyl-L-methionine = a 2-methoxy-6-(all-trans-polyprenyl)phenol + S-adenosyl-L-homocysteine + H(+)</text>
        <dbReference type="Rhea" id="RHEA:31411"/>
        <dbReference type="Rhea" id="RHEA-COMP:9550"/>
        <dbReference type="Rhea" id="RHEA-COMP:9551"/>
        <dbReference type="ChEBI" id="CHEBI:15378"/>
        <dbReference type="ChEBI" id="CHEBI:57856"/>
        <dbReference type="ChEBI" id="CHEBI:59789"/>
        <dbReference type="ChEBI" id="CHEBI:62729"/>
        <dbReference type="ChEBI" id="CHEBI:62731"/>
        <dbReference type="EC" id="2.1.1.222"/>
    </reaction>
</comment>
<protein>
    <recommendedName>
        <fullName evidence="5">Ubiquinone biosynthesis O-methyltransferase</fullName>
    </recommendedName>
    <alternativeName>
        <fullName evidence="5">2-polyprenyl-6-hydroxyphenol methylase</fullName>
        <ecNumber evidence="5">2.1.1.222</ecNumber>
    </alternativeName>
    <alternativeName>
        <fullName evidence="5">3-demethylubiquinone 3-O-methyltransferase</fullName>
        <ecNumber evidence="5">2.1.1.64</ecNumber>
    </alternativeName>
</protein>
<sequence>MNVDPQEILKFDDMASYWWDPEGPCKPLHDINPLRLQFIQTHTHLHQKNVLDLGCGGGILTESLSTFSGKVTGLDQSAQVLAAAKAHAVHLPQPPTYVERTAEDFAQEHPSTFDVITCMEMLEHVPSPLSILEACHTLLKPGGDLFLSTLNRTPKSFLFAIVGAEYLLKMLPKGTHDYKHFIRPSELSNWAQSKGFRLKSMKGIEYQLLTRTFRLSSDVSVNYLMHLQKDN</sequence>